<protein>
    <submittedName>
        <fullName evidence="9">Calpain-7</fullName>
    </submittedName>
</protein>
<dbReference type="Pfam" id="PF01067">
    <property type="entry name" value="Calpain_III"/>
    <property type="match status" value="1"/>
</dbReference>
<keyword evidence="2 6" id="KW-0645">Protease</keyword>
<dbReference type="InterPro" id="IPR036181">
    <property type="entry name" value="MIT_dom_sf"/>
</dbReference>
<dbReference type="Gene3D" id="3.90.70.10">
    <property type="entry name" value="Cysteine proteinases"/>
    <property type="match status" value="1"/>
</dbReference>
<dbReference type="CDD" id="cd00044">
    <property type="entry name" value="CysPc"/>
    <property type="match status" value="1"/>
</dbReference>
<dbReference type="PROSITE" id="PS50203">
    <property type="entry name" value="CALPAIN_CAT"/>
    <property type="match status" value="1"/>
</dbReference>
<dbReference type="PRINTS" id="PR00704">
    <property type="entry name" value="CALPAIN"/>
</dbReference>
<gene>
    <name evidence="9" type="ORF">KP79_PYT19686</name>
</gene>
<dbReference type="Gene3D" id="1.20.58.80">
    <property type="entry name" value="Phosphotransferase system, lactose/cellobiose-type IIA subunit"/>
    <property type="match status" value="2"/>
</dbReference>
<feature type="active site" evidence="5 6">
    <location>
        <position position="683"/>
    </location>
</feature>
<dbReference type="GO" id="GO:0006508">
    <property type="term" value="P:proteolysis"/>
    <property type="evidence" value="ECO:0007669"/>
    <property type="project" value="UniProtKB-KW"/>
</dbReference>
<keyword evidence="3 6" id="KW-0378">Hydrolase</keyword>
<dbReference type="AlphaFoldDB" id="A0A210PU12"/>
<dbReference type="InterPro" id="IPR036213">
    <property type="entry name" value="Calpain_III_sf"/>
</dbReference>
<evidence type="ECO:0000256" key="4">
    <source>
        <dbReference type="ARBA" id="ARBA00022807"/>
    </source>
</evidence>
<dbReference type="InterPro" id="IPR038765">
    <property type="entry name" value="Papain-like_cys_pep_sf"/>
</dbReference>
<feature type="compositionally biased region" description="Polar residues" evidence="7">
    <location>
        <begin position="372"/>
        <end position="381"/>
    </location>
</feature>
<dbReference type="InterPro" id="IPR051297">
    <property type="entry name" value="PalB/RIM13"/>
</dbReference>
<name>A0A210PU12_MIZYE</name>
<dbReference type="SUPFAM" id="SSF54001">
    <property type="entry name" value="Cysteine proteinases"/>
    <property type="match status" value="1"/>
</dbReference>
<keyword evidence="4 6" id="KW-0788">Thiol protease</keyword>
<feature type="active site" evidence="5 6">
    <location>
        <position position="703"/>
    </location>
</feature>
<dbReference type="InterPro" id="IPR001300">
    <property type="entry name" value="Peptidase_C2_calpain_cat"/>
</dbReference>
<dbReference type="InterPro" id="IPR022683">
    <property type="entry name" value="Calpain_III"/>
</dbReference>
<evidence type="ECO:0000259" key="8">
    <source>
        <dbReference type="PROSITE" id="PS50203"/>
    </source>
</evidence>
<evidence type="ECO:0000256" key="1">
    <source>
        <dbReference type="ARBA" id="ARBA00007623"/>
    </source>
</evidence>
<dbReference type="PANTHER" id="PTHR46143">
    <property type="entry name" value="CALPAIN-7"/>
    <property type="match status" value="1"/>
</dbReference>
<dbReference type="GO" id="GO:0004198">
    <property type="term" value="F:calcium-dependent cysteine-type endopeptidase activity"/>
    <property type="evidence" value="ECO:0007669"/>
    <property type="project" value="InterPro"/>
</dbReference>
<comment type="similarity">
    <text evidence="1">Belongs to the peptidase C2 family.</text>
</comment>
<accession>A0A210PU12</accession>
<dbReference type="Pfam" id="PF00648">
    <property type="entry name" value="Peptidase_C2"/>
    <property type="match status" value="1"/>
</dbReference>
<dbReference type="SUPFAM" id="SSF116846">
    <property type="entry name" value="MIT domain"/>
    <property type="match status" value="2"/>
</dbReference>
<keyword evidence="10" id="KW-1185">Reference proteome</keyword>
<proteinExistence type="inferred from homology"/>
<dbReference type="PANTHER" id="PTHR46143:SF1">
    <property type="entry name" value="CALPAIN-7"/>
    <property type="match status" value="1"/>
</dbReference>
<dbReference type="SUPFAM" id="SSF101898">
    <property type="entry name" value="NHL repeat"/>
    <property type="match status" value="1"/>
</dbReference>
<feature type="compositionally biased region" description="Basic and acidic residues" evidence="7">
    <location>
        <begin position="359"/>
        <end position="369"/>
    </location>
</feature>
<dbReference type="STRING" id="6573.A0A210PU12"/>
<evidence type="ECO:0000256" key="7">
    <source>
        <dbReference type="SAM" id="MobiDB-lite"/>
    </source>
</evidence>
<dbReference type="Proteomes" id="UP000242188">
    <property type="component" value="Unassembled WGS sequence"/>
</dbReference>
<dbReference type="SMART" id="SM00720">
    <property type="entry name" value="calpain_III"/>
    <property type="match status" value="1"/>
</dbReference>
<evidence type="ECO:0000256" key="3">
    <source>
        <dbReference type="ARBA" id="ARBA00022801"/>
    </source>
</evidence>
<feature type="compositionally biased region" description="Polar residues" evidence="7">
    <location>
        <begin position="407"/>
        <end position="421"/>
    </location>
</feature>
<dbReference type="Gene3D" id="2.60.120.380">
    <property type="match status" value="2"/>
</dbReference>
<feature type="domain" description="Calpain catalytic" evidence="8">
    <location>
        <begin position="486"/>
        <end position="765"/>
    </location>
</feature>
<evidence type="ECO:0000256" key="2">
    <source>
        <dbReference type="ARBA" id="ARBA00022670"/>
    </source>
</evidence>
<dbReference type="Pfam" id="PF04212">
    <property type="entry name" value="MIT"/>
    <property type="match status" value="2"/>
</dbReference>
<dbReference type="SMART" id="SM00745">
    <property type="entry name" value="MIT"/>
    <property type="match status" value="2"/>
</dbReference>
<evidence type="ECO:0000256" key="6">
    <source>
        <dbReference type="PROSITE-ProRule" id="PRU00239"/>
    </source>
</evidence>
<dbReference type="EMBL" id="NEDP02005493">
    <property type="protein sequence ID" value="OWF39997.1"/>
    <property type="molecule type" value="Genomic_DNA"/>
</dbReference>
<reference evidence="9 10" key="1">
    <citation type="journal article" date="2017" name="Nat. Ecol. Evol.">
        <title>Scallop genome provides insights into evolution of bilaterian karyotype and development.</title>
        <authorList>
            <person name="Wang S."/>
            <person name="Zhang J."/>
            <person name="Jiao W."/>
            <person name="Li J."/>
            <person name="Xun X."/>
            <person name="Sun Y."/>
            <person name="Guo X."/>
            <person name="Huan P."/>
            <person name="Dong B."/>
            <person name="Zhang L."/>
            <person name="Hu X."/>
            <person name="Sun X."/>
            <person name="Wang J."/>
            <person name="Zhao C."/>
            <person name="Wang Y."/>
            <person name="Wang D."/>
            <person name="Huang X."/>
            <person name="Wang R."/>
            <person name="Lv J."/>
            <person name="Li Y."/>
            <person name="Zhang Z."/>
            <person name="Liu B."/>
            <person name="Lu W."/>
            <person name="Hui Y."/>
            <person name="Liang J."/>
            <person name="Zhou Z."/>
            <person name="Hou R."/>
            <person name="Li X."/>
            <person name="Liu Y."/>
            <person name="Li H."/>
            <person name="Ning X."/>
            <person name="Lin Y."/>
            <person name="Zhao L."/>
            <person name="Xing Q."/>
            <person name="Dou J."/>
            <person name="Li Y."/>
            <person name="Mao J."/>
            <person name="Guo H."/>
            <person name="Dou H."/>
            <person name="Li T."/>
            <person name="Mu C."/>
            <person name="Jiang W."/>
            <person name="Fu Q."/>
            <person name="Fu X."/>
            <person name="Miao Y."/>
            <person name="Liu J."/>
            <person name="Yu Q."/>
            <person name="Li R."/>
            <person name="Liao H."/>
            <person name="Li X."/>
            <person name="Kong Y."/>
            <person name="Jiang Z."/>
            <person name="Chourrout D."/>
            <person name="Li R."/>
            <person name="Bao Z."/>
        </authorList>
    </citation>
    <scope>NUCLEOTIDE SEQUENCE [LARGE SCALE GENOMIC DNA]</scope>
    <source>
        <strain evidence="9 10">PY_sf001</strain>
    </source>
</reference>
<sequence>MVDNITIGVVQYYPSIVYSFRVENAKLTLVSTGQIKDEEGCNGLTYTDEKFIVSSSSGKMLRVSEDGQEKALLHKAASVCYHLTFDRRYSHIIASDGSSVAGKTAVYRLSESNPIELLQVGLVKGAKGIDCDEKGNIYVCGKESHNIVYVSSDRFRVRELLNHSDGVTCPRAISVCGDSELSEWKLLMACPEATYNTMDPSYSPSDLGADPLILENDGKQFAYQAVENDKAGRYDTAMFYYNEAAQALLSAALAGSTMTGIITRANEYILRAEELRSNLQAAPANQGQKSQEKMDLERATFLLHQAFDEDEAGNETDARELYTESCDLFLNIRKAAMDRKDKILTDKVTVMATKALERAEELKKREEGPVKSPNTAKSPQNEGKPMPPLGYGAFLDDEDEKGAPQPIRQNVRPQGQPSTGLVNVGPSGYTKEEIATIRKTSFINSREYVPFMSVDMKEKFAYPMPFEDRHGKLSLSPKQKKNLSGWVRPEDFQDDPKLILAISSFSIKQTVVSDCSFVASLAISAQYERRFKKKLITSIIYPQNRQGQPVYNPCGKYMIKLHINGVQRKVVIDDFLPMGRDGQLLCSFSNNKNELWVSLLEKAYMKVMGGYDFPGSNSSIDLHALTGWIPERVALRKKSKDFDADREFRRILDRFHKGHCLITIATGELSEDAADRAGLVPTHAYAMLDIREEMGKRLFMLKNPWSHLRWKGKYAETDMANWTPQLQKLLNYDPKSAQTYDNGVFWIDYDSLLHFFDVIYLNWSPELFKYTHCVHSTWTAKEGPKKDSYNISDNPQYRLDVKTAHPAAIWILLTRHITDKDDFADNKEFITLLVYKTGGKKVFYPYSPPPYKDGVRINTPHYLCKMVEEKGSTSYTLVVSQYEKNNTIHYSLRAYSSCEFTMTKILDPYQKQFDKRINGQWKGRSAGGCSNYTDTHNLNPIHQVQLDNSTTDNYLMIELLGPKQYSVGFEVRAVSENVPGAPGTFTKTTSGDFRPGYCVLQLEKISGGVYNIMPCTFLPNQDGPFFLDISSAKHFTVAQIQ</sequence>
<dbReference type="OrthoDB" id="167576at2759"/>
<evidence type="ECO:0000256" key="5">
    <source>
        <dbReference type="PIRSR" id="PIRSR622684-1"/>
    </source>
</evidence>
<evidence type="ECO:0000313" key="9">
    <source>
        <dbReference type="EMBL" id="OWF39997.1"/>
    </source>
</evidence>
<dbReference type="InterPro" id="IPR022682">
    <property type="entry name" value="Calpain_domain_III"/>
</dbReference>
<organism evidence="9 10">
    <name type="scientific">Mizuhopecten yessoensis</name>
    <name type="common">Japanese scallop</name>
    <name type="synonym">Patinopecten yessoensis</name>
    <dbReference type="NCBI Taxonomy" id="6573"/>
    <lineage>
        <taxon>Eukaryota</taxon>
        <taxon>Metazoa</taxon>
        <taxon>Spiralia</taxon>
        <taxon>Lophotrochozoa</taxon>
        <taxon>Mollusca</taxon>
        <taxon>Bivalvia</taxon>
        <taxon>Autobranchia</taxon>
        <taxon>Pteriomorphia</taxon>
        <taxon>Pectinida</taxon>
        <taxon>Pectinoidea</taxon>
        <taxon>Pectinidae</taxon>
        <taxon>Mizuhopecten</taxon>
    </lineage>
</organism>
<dbReference type="InterPro" id="IPR022684">
    <property type="entry name" value="Calpain_cysteine_protease"/>
</dbReference>
<feature type="region of interest" description="Disordered" evidence="7">
    <location>
        <begin position="359"/>
        <end position="426"/>
    </location>
</feature>
<dbReference type="SMART" id="SM00230">
    <property type="entry name" value="CysPc"/>
    <property type="match status" value="1"/>
</dbReference>
<evidence type="ECO:0000313" key="10">
    <source>
        <dbReference type="Proteomes" id="UP000242188"/>
    </source>
</evidence>
<dbReference type="SUPFAM" id="SSF49758">
    <property type="entry name" value="Calpain large subunit, middle domain (domain III)"/>
    <property type="match status" value="2"/>
</dbReference>
<comment type="caution">
    <text evidence="9">The sequence shown here is derived from an EMBL/GenBank/DDBJ whole genome shotgun (WGS) entry which is preliminary data.</text>
</comment>
<feature type="active site" evidence="5 6">
    <location>
        <position position="515"/>
    </location>
</feature>
<dbReference type="InterPro" id="IPR007330">
    <property type="entry name" value="MIT_dom"/>
</dbReference>